<reference evidence="2 3" key="3">
    <citation type="submission" date="2019-11" db="EMBL/GenBank/DDBJ databases">
        <title>Type strains purchased from KCTC, JCM and DSMZ.</title>
        <authorList>
            <person name="Lu H."/>
        </authorList>
    </citation>
    <scope>NUCLEOTIDE SEQUENCE [LARGE SCALE GENOMIC DNA]</scope>
    <source>
        <strain evidence="2 3">KCTC 52429</strain>
    </source>
</reference>
<sequence length="167" mass="18319">MQFEAKLEWQRNGQAFLDQKYSRAHEWIFDGGLRVPASSSPLSVPLPMSVADNIDPEEALVAAASSCHMLFFLSLAAKRGHTVESYSDSAVGLLGKNADGRMALTNITLRPQIVFGGERWPDEDEIAAIHHEAHEKCYVANSLKTEITIEPAIEPDGSEELPEQSLG</sequence>
<dbReference type="EMBL" id="WNKZ01000051">
    <property type="protein sequence ID" value="MTV54438.1"/>
    <property type="molecule type" value="Genomic_DNA"/>
</dbReference>
<dbReference type="InterPro" id="IPR036102">
    <property type="entry name" value="OsmC/Ohrsf"/>
</dbReference>
<proteinExistence type="predicted"/>
<gene>
    <name evidence="1" type="ORF">GCM10011572_29190</name>
    <name evidence="2" type="ORF">GM672_17030</name>
</gene>
<protein>
    <submittedName>
        <fullName evidence="1 2">Peroxiredoxin</fullName>
    </submittedName>
</protein>
<reference evidence="1" key="4">
    <citation type="submission" date="2024-05" db="EMBL/GenBank/DDBJ databases">
        <authorList>
            <person name="Sun Q."/>
            <person name="Zhou Y."/>
        </authorList>
    </citation>
    <scope>NUCLEOTIDE SEQUENCE</scope>
    <source>
        <strain evidence="1">CGMCC 1.15931</strain>
    </source>
</reference>
<dbReference type="InterPro" id="IPR052707">
    <property type="entry name" value="OsmC_Ohr_Peroxiredoxin"/>
</dbReference>
<dbReference type="OrthoDB" id="9795405at2"/>
<dbReference type="PANTHER" id="PTHR42830:SF2">
    <property type="entry name" value="OSMC_OHR FAMILY PROTEIN"/>
    <property type="match status" value="1"/>
</dbReference>
<reference evidence="4" key="2">
    <citation type="journal article" date="2019" name="Int. J. Syst. Evol. Microbiol.">
        <title>The Global Catalogue of Microorganisms (GCM) 10K type strain sequencing project: providing services to taxonomists for standard genome sequencing and annotation.</title>
        <authorList>
            <consortium name="The Broad Institute Genomics Platform"/>
            <consortium name="The Broad Institute Genome Sequencing Center for Infectious Disease"/>
            <person name="Wu L."/>
            <person name="Ma J."/>
        </authorList>
    </citation>
    <scope>NUCLEOTIDE SEQUENCE [LARGE SCALE GENOMIC DNA]</scope>
    <source>
        <strain evidence="4">CGMCC 1.15931</strain>
    </source>
</reference>
<dbReference type="RefSeq" id="WP_155471731.1">
    <property type="nucleotide sequence ID" value="NZ_BMKG01000011.1"/>
</dbReference>
<evidence type="ECO:0000313" key="4">
    <source>
        <dbReference type="Proteomes" id="UP000622638"/>
    </source>
</evidence>
<dbReference type="AlphaFoldDB" id="A0A6I3SYV5"/>
<comment type="caution">
    <text evidence="2">The sequence shown here is derived from an EMBL/GenBank/DDBJ whole genome shotgun (WGS) entry which is preliminary data.</text>
</comment>
<evidence type="ECO:0000313" key="1">
    <source>
        <dbReference type="EMBL" id="GGC05446.1"/>
    </source>
</evidence>
<evidence type="ECO:0000313" key="2">
    <source>
        <dbReference type="EMBL" id="MTV54438.1"/>
    </source>
</evidence>
<accession>A0A6I3SYV5</accession>
<dbReference type="InterPro" id="IPR015946">
    <property type="entry name" value="KH_dom-like_a/b"/>
</dbReference>
<reference evidence="1" key="1">
    <citation type="journal article" date="2014" name="Int. J. Syst. Evol. Microbiol.">
        <title>Complete genome of a new Firmicutes species belonging to the dominant human colonic microbiota ('Ruminococcus bicirculans') reveals two chromosomes and a selective capacity to utilize plant glucans.</title>
        <authorList>
            <consortium name="NISC Comparative Sequencing Program"/>
            <person name="Wegmann U."/>
            <person name="Louis P."/>
            <person name="Goesmann A."/>
            <person name="Henrissat B."/>
            <person name="Duncan S.H."/>
            <person name="Flint H.J."/>
        </authorList>
    </citation>
    <scope>NUCLEOTIDE SEQUENCE</scope>
    <source>
        <strain evidence="1">CGMCC 1.15931</strain>
    </source>
</reference>
<organism evidence="2 3">
    <name type="scientific">Pseudoduganella buxea</name>
    <dbReference type="NCBI Taxonomy" id="1949069"/>
    <lineage>
        <taxon>Bacteria</taxon>
        <taxon>Pseudomonadati</taxon>
        <taxon>Pseudomonadota</taxon>
        <taxon>Betaproteobacteria</taxon>
        <taxon>Burkholderiales</taxon>
        <taxon>Oxalobacteraceae</taxon>
        <taxon>Telluria group</taxon>
        <taxon>Pseudoduganella</taxon>
    </lineage>
</organism>
<dbReference type="PANTHER" id="PTHR42830">
    <property type="entry name" value="OSMOTICALLY INDUCIBLE FAMILY PROTEIN"/>
    <property type="match status" value="1"/>
</dbReference>
<name>A0A6I3SYV5_9BURK</name>
<keyword evidence="4" id="KW-1185">Reference proteome</keyword>
<dbReference type="InterPro" id="IPR003718">
    <property type="entry name" value="OsmC/Ohr_fam"/>
</dbReference>
<dbReference type="Pfam" id="PF02566">
    <property type="entry name" value="OsmC"/>
    <property type="match status" value="1"/>
</dbReference>
<dbReference type="SUPFAM" id="SSF82784">
    <property type="entry name" value="OsmC-like"/>
    <property type="match status" value="1"/>
</dbReference>
<dbReference type="EMBL" id="BMKG01000011">
    <property type="protein sequence ID" value="GGC05446.1"/>
    <property type="molecule type" value="Genomic_DNA"/>
</dbReference>
<dbReference type="Proteomes" id="UP000430634">
    <property type="component" value="Unassembled WGS sequence"/>
</dbReference>
<dbReference type="Proteomes" id="UP000622638">
    <property type="component" value="Unassembled WGS sequence"/>
</dbReference>
<dbReference type="Gene3D" id="3.30.300.20">
    <property type="match status" value="1"/>
</dbReference>
<evidence type="ECO:0000313" key="3">
    <source>
        <dbReference type="Proteomes" id="UP000430634"/>
    </source>
</evidence>